<evidence type="ECO:0000313" key="1">
    <source>
        <dbReference type="EMBL" id="QHB38637.1"/>
    </source>
</evidence>
<dbReference type="EMBL" id="MN812206">
    <property type="protein sequence ID" value="QHB38637.1"/>
    <property type="molecule type" value="Genomic_DNA"/>
</dbReference>
<dbReference type="Proteomes" id="UP000464173">
    <property type="component" value="Segment"/>
</dbReference>
<reference evidence="1 2" key="1">
    <citation type="journal article" date="2020" name="Viruses">
        <title>Diversity and Host Interactions Among Virulent and Temperate Baltic Sea Flavobacterium Phages.</title>
        <authorList>
            <person name="Nilsson E."/>
            <person name="Bayfield O.W."/>
            <person name="Lundin D."/>
            <person name="Antson A.A."/>
            <person name="Holmfeldt K."/>
        </authorList>
    </citation>
    <scope>NUCLEOTIDE SEQUENCE [LARGE SCALE GENOMIC DNA]</scope>
</reference>
<accession>A0A6B9L9B6</accession>
<name>A0A6B9L9B6_9CAUD</name>
<proteinExistence type="predicted"/>
<evidence type="ECO:0000313" key="2">
    <source>
        <dbReference type="Proteomes" id="UP000464173"/>
    </source>
</evidence>
<sequence>MEKYKRLFSIYNIYYISKIEILKCGAKQYSFKTKDFELKHIITHHDKVNAKISGLSLISFFNLNAFQVYYRQKKKQEATEIINSLNLRSKNIIQKYYR</sequence>
<keyword evidence="2" id="KW-1185">Reference proteome</keyword>
<organism evidence="1 2">
    <name type="scientific">Flavobacterium phage vB_FspS_filifjonk9-1</name>
    <dbReference type="NCBI Taxonomy" id="2686245"/>
    <lineage>
        <taxon>Viruses</taxon>
        <taxon>Duplodnaviria</taxon>
        <taxon>Heunggongvirae</taxon>
        <taxon>Uroviricota</taxon>
        <taxon>Caudoviricetes</taxon>
        <taxon>Muminvirus</taxon>
        <taxon>Muminvirus filifjonk</taxon>
    </lineage>
</organism>
<gene>
    <name evidence="1" type="ORF">filifjonk91_gp020</name>
</gene>
<protein>
    <submittedName>
        <fullName evidence="1">Uncharacterized protein</fullName>
    </submittedName>
</protein>